<feature type="transmembrane region" description="Helical" evidence="7">
    <location>
        <begin position="81"/>
        <end position="100"/>
    </location>
</feature>
<evidence type="ECO:0000313" key="8">
    <source>
        <dbReference type="EMBL" id="CAD7443519.1"/>
    </source>
</evidence>
<name>A0A7R9EY49_9NEOP</name>
<gene>
    <name evidence="8" type="ORF">TBIB3V08_LOCUS5925</name>
</gene>
<feature type="transmembrane region" description="Helical" evidence="7">
    <location>
        <begin position="21"/>
        <end position="44"/>
    </location>
</feature>
<dbReference type="GO" id="GO:0046872">
    <property type="term" value="F:metal ion binding"/>
    <property type="evidence" value="ECO:0007669"/>
    <property type="project" value="UniProtKB-KW"/>
</dbReference>
<keyword evidence="4" id="KW-0067">ATP-binding</keyword>
<keyword evidence="2" id="KW-0479">Metal-binding</keyword>
<accession>A0A7R9EY49</accession>
<proteinExistence type="predicted"/>
<evidence type="ECO:0000256" key="4">
    <source>
        <dbReference type="ARBA" id="ARBA00022840"/>
    </source>
</evidence>
<keyword evidence="7" id="KW-1133">Transmembrane helix</keyword>
<sequence>MLNIKMPLKTLSKQRPLPNIFNLYTVLTVLLQFAVHFISLVFLVHQASLHSPHKEETKASPAKEEDADVEEEFAPSLLNSTVYIISMALQVATFAINYRGHPYMESLTENKALLYSIVGSAGAILALALGVFPDMAYQFEIVDFPSDGKVGEISTPKQPVRNKFRIILVQVLFADFFLSYVVDRTQYKMNAKFDL</sequence>
<dbReference type="GO" id="GO:0005789">
    <property type="term" value="C:endoplasmic reticulum membrane"/>
    <property type="evidence" value="ECO:0007669"/>
    <property type="project" value="TreeGrafter"/>
</dbReference>
<evidence type="ECO:0000256" key="7">
    <source>
        <dbReference type="SAM" id="Phobius"/>
    </source>
</evidence>
<evidence type="ECO:0000256" key="3">
    <source>
        <dbReference type="ARBA" id="ARBA00022741"/>
    </source>
</evidence>
<keyword evidence="7" id="KW-0812">Transmembrane</keyword>
<keyword evidence="7" id="KW-0472">Membrane</keyword>
<dbReference type="PANTHER" id="PTHR45630:SF7">
    <property type="entry name" value="ENDOPLASMIC RETICULUM TRANSMEMBRANE HELIX TRANSLOCASE"/>
    <property type="match status" value="1"/>
</dbReference>
<evidence type="ECO:0000256" key="1">
    <source>
        <dbReference type="ARBA" id="ARBA00004141"/>
    </source>
</evidence>
<evidence type="ECO:0000256" key="6">
    <source>
        <dbReference type="ARBA" id="ARBA00022967"/>
    </source>
</evidence>
<dbReference type="GO" id="GO:0006874">
    <property type="term" value="P:intracellular calcium ion homeostasis"/>
    <property type="evidence" value="ECO:0007669"/>
    <property type="project" value="TreeGrafter"/>
</dbReference>
<keyword evidence="5" id="KW-0460">Magnesium</keyword>
<dbReference type="GO" id="GO:0015662">
    <property type="term" value="F:P-type ion transporter activity"/>
    <property type="evidence" value="ECO:0007669"/>
    <property type="project" value="TreeGrafter"/>
</dbReference>
<dbReference type="EMBL" id="OD566178">
    <property type="protein sequence ID" value="CAD7443519.1"/>
    <property type="molecule type" value="Genomic_DNA"/>
</dbReference>
<dbReference type="AlphaFoldDB" id="A0A7R9EY49"/>
<evidence type="ECO:0000256" key="2">
    <source>
        <dbReference type="ARBA" id="ARBA00022723"/>
    </source>
</evidence>
<dbReference type="PANTHER" id="PTHR45630">
    <property type="entry name" value="CATION-TRANSPORTING ATPASE-RELATED"/>
    <property type="match status" value="1"/>
</dbReference>
<dbReference type="SUPFAM" id="SSF81665">
    <property type="entry name" value="Calcium ATPase, transmembrane domain M"/>
    <property type="match status" value="1"/>
</dbReference>
<dbReference type="GO" id="GO:0019829">
    <property type="term" value="F:ATPase-coupled monoatomic cation transmembrane transporter activity"/>
    <property type="evidence" value="ECO:0007669"/>
    <property type="project" value="TreeGrafter"/>
</dbReference>
<dbReference type="GO" id="GO:0005524">
    <property type="term" value="F:ATP binding"/>
    <property type="evidence" value="ECO:0007669"/>
    <property type="project" value="UniProtKB-KW"/>
</dbReference>
<feature type="transmembrane region" description="Helical" evidence="7">
    <location>
        <begin position="112"/>
        <end position="132"/>
    </location>
</feature>
<keyword evidence="6" id="KW-1278">Translocase</keyword>
<feature type="transmembrane region" description="Helical" evidence="7">
    <location>
        <begin position="164"/>
        <end position="182"/>
    </location>
</feature>
<dbReference type="InterPro" id="IPR006544">
    <property type="entry name" value="P-type_TPase_V"/>
</dbReference>
<keyword evidence="3" id="KW-0547">Nucleotide-binding</keyword>
<reference evidence="8" key="1">
    <citation type="submission" date="2020-11" db="EMBL/GenBank/DDBJ databases">
        <authorList>
            <person name="Tran Van P."/>
        </authorList>
    </citation>
    <scope>NUCLEOTIDE SEQUENCE</scope>
</reference>
<comment type="subcellular location">
    <subcellularLocation>
        <location evidence="1">Membrane</location>
        <topology evidence="1">Multi-pass membrane protein</topology>
    </subcellularLocation>
</comment>
<evidence type="ECO:0000256" key="5">
    <source>
        <dbReference type="ARBA" id="ARBA00022842"/>
    </source>
</evidence>
<protein>
    <submittedName>
        <fullName evidence="8">Uncharacterized protein</fullName>
    </submittedName>
</protein>
<organism evidence="8">
    <name type="scientific">Timema bartmani</name>
    <dbReference type="NCBI Taxonomy" id="61472"/>
    <lineage>
        <taxon>Eukaryota</taxon>
        <taxon>Metazoa</taxon>
        <taxon>Ecdysozoa</taxon>
        <taxon>Arthropoda</taxon>
        <taxon>Hexapoda</taxon>
        <taxon>Insecta</taxon>
        <taxon>Pterygota</taxon>
        <taxon>Neoptera</taxon>
        <taxon>Polyneoptera</taxon>
        <taxon>Phasmatodea</taxon>
        <taxon>Timematodea</taxon>
        <taxon>Timematoidea</taxon>
        <taxon>Timematidae</taxon>
        <taxon>Timema</taxon>
    </lineage>
</organism>
<dbReference type="InterPro" id="IPR023298">
    <property type="entry name" value="ATPase_P-typ_TM_dom_sf"/>
</dbReference>